<keyword evidence="2" id="KW-0732">Signal</keyword>
<reference evidence="4" key="1">
    <citation type="journal article" date="2019" name="Int. J. Syst. Evol. Microbiol.">
        <title>The Global Catalogue of Microorganisms (GCM) 10K type strain sequencing project: providing services to taxonomists for standard genome sequencing and annotation.</title>
        <authorList>
            <consortium name="The Broad Institute Genomics Platform"/>
            <consortium name="The Broad Institute Genome Sequencing Center for Infectious Disease"/>
            <person name="Wu L."/>
            <person name="Ma J."/>
        </authorList>
    </citation>
    <scope>NUCLEOTIDE SEQUENCE [LARGE SCALE GENOMIC DNA]</scope>
    <source>
        <strain evidence="4">KCTC 32514</strain>
    </source>
</reference>
<keyword evidence="1" id="KW-0175">Coiled coil</keyword>
<sequence>MNTITKTVVLLFLCLIVSNVSAQETQQDSTKTSISWKENGFEIEKLIELKKTIETEEREFLKAEVENINNRLEAGDITESEAQKLKKEAAKKRALNIENRIAIIDNKIALLERNDAGYSDETNQFGISIGRFTGININSKNKTRVYDKRTSSDLVLAAGFNNAIGEGQDIGDEYSFAGSGFIELGVAWKTRLFKESNAVRLKYGFSFQWNKLTPKNDRYFVQDGNVTTLEAFPSELKESEFRITNLVFPIHFEFGPSKKIERKNYFRYSTENHFKVGVGGYAGFNIGTQQKLRYEEDGNRVKQKIRRSYNATPFVYGLSAYVGYDGLGIYAKYDLNPIFEDQTFDQHNLSIGLRFDLD</sequence>
<accession>A0ABW5ZST6</accession>
<protein>
    <recommendedName>
        <fullName evidence="5">Outer membrane protein beta-barrel domain-containing protein</fullName>
    </recommendedName>
</protein>
<feature type="signal peptide" evidence="2">
    <location>
        <begin position="1"/>
        <end position="22"/>
    </location>
</feature>
<proteinExistence type="predicted"/>
<feature type="chain" id="PRO_5045773186" description="Outer membrane protein beta-barrel domain-containing protein" evidence="2">
    <location>
        <begin position="23"/>
        <end position="358"/>
    </location>
</feature>
<name>A0ABW5ZST6_9FLAO</name>
<dbReference type="RefSeq" id="WP_194509541.1">
    <property type="nucleotide sequence ID" value="NZ_JADILU010000008.1"/>
</dbReference>
<dbReference type="EMBL" id="JBHUOS010000007">
    <property type="protein sequence ID" value="MFD2915566.1"/>
    <property type="molecule type" value="Genomic_DNA"/>
</dbReference>
<evidence type="ECO:0000256" key="1">
    <source>
        <dbReference type="SAM" id="Coils"/>
    </source>
</evidence>
<gene>
    <name evidence="3" type="ORF">ACFS29_07950</name>
</gene>
<comment type="caution">
    <text evidence="3">The sequence shown here is derived from an EMBL/GenBank/DDBJ whole genome shotgun (WGS) entry which is preliminary data.</text>
</comment>
<evidence type="ECO:0008006" key="5">
    <source>
        <dbReference type="Google" id="ProtNLM"/>
    </source>
</evidence>
<evidence type="ECO:0000313" key="4">
    <source>
        <dbReference type="Proteomes" id="UP001597548"/>
    </source>
</evidence>
<evidence type="ECO:0000256" key="2">
    <source>
        <dbReference type="SAM" id="SignalP"/>
    </source>
</evidence>
<organism evidence="3 4">
    <name type="scientific">Psychroserpens luteus</name>
    <dbReference type="NCBI Taxonomy" id="1434066"/>
    <lineage>
        <taxon>Bacteria</taxon>
        <taxon>Pseudomonadati</taxon>
        <taxon>Bacteroidota</taxon>
        <taxon>Flavobacteriia</taxon>
        <taxon>Flavobacteriales</taxon>
        <taxon>Flavobacteriaceae</taxon>
        <taxon>Psychroserpens</taxon>
    </lineage>
</organism>
<evidence type="ECO:0000313" key="3">
    <source>
        <dbReference type="EMBL" id="MFD2915566.1"/>
    </source>
</evidence>
<keyword evidence="4" id="KW-1185">Reference proteome</keyword>
<dbReference type="Proteomes" id="UP001597548">
    <property type="component" value="Unassembled WGS sequence"/>
</dbReference>
<feature type="coiled-coil region" evidence="1">
    <location>
        <begin position="46"/>
        <end position="114"/>
    </location>
</feature>